<evidence type="ECO:0000256" key="3">
    <source>
        <dbReference type="ARBA" id="ARBA00022630"/>
    </source>
</evidence>
<evidence type="ECO:0000256" key="5">
    <source>
        <dbReference type="ARBA" id="ARBA00023002"/>
    </source>
</evidence>
<gene>
    <name evidence="6" type="ORF">HNQ43_000921</name>
</gene>
<dbReference type="Proteomes" id="UP000521313">
    <property type="component" value="Unassembled WGS sequence"/>
</dbReference>
<keyword evidence="3" id="KW-0285">Flavoprotein</keyword>
<dbReference type="AlphaFoldDB" id="A0A7W8D0A4"/>
<evidence type="ECO:0000256" key="2">
    <source>
        <dbReference type="ARBA" id="ARBA00013457"/>
    </source>
</evidence>
<dbReference type="InterPro" id="IPR013785">
    <property type="entry name" value="Aldolase_TIM"/>
</dbReference>
<proteinExistence type="predicted"/>
<accession>A0A7W8D0A4</accession>
<comment type="caution">
    <text evidence="6">The sequence shown here is derived from an EMBL/GenBank/DDBJ whole genome shotgun (WGS) entry which is preliminary data.</text>
</comment>
<dbReference type="SUPFAM" id="SSF51412">
    <property type="entry name" value="Inosine monophosphate dehydrogenase (IMPDH)"/>
    <property type="match status" value="1"/>
</dbReference>
<evidence type="ECO:0000313" key="6">
    <source>
        <dbReference type="EMBL" id="MBB5184875.1"/>
    </source>
</evidence>
<dbReference type="RefSeq" id="WP_183375243.1">
    <property type="nucleotide sequence ID" value="NZ_CAWVLV010000042.1"/>
</dbReference>
<reference evidence="6 7" key="1">
    <citation type="submission" date="2020-08" db="EMBL/GenBank/DDBJ databases">
        <title>Genomic Encyclopedia of Type Strains, Phase IV (KMG-IV): sequencing the most valuable type-strain genomes for metagenomic binning, comparative biology and taxonomic classification.</title>
        <authorList>
            <person name="Goeker M."/>
        </authorList>
    </citation>
    <scope>NUCLEOTIDE SEQUENCE [LARGE SCALE GENOMIC DNA]</scope>
    <source>
        <strain evidence="6 7">DSM 26963</strain>
    </source>
</reference>
<comment type="function">
    <text evidence="1">Nitronate monooxygenase that uses molecular oxygen to catalyze the oxidative denitrification of alkyl nitronates. Acts on propionate 3-nitronate (P3N), the presumed physiological substrate. Probably functions in the detoxification of P3N, a metabolic poison produced by plants and fungi as a defense mechanism.</text>
</comment>
<evidence type="ECO:0000256" key="1">
    <source>
        <dbReference type="ARBA" id="ARBA00003535"/>
    </source>
</evidence>
<organism evidence="6 7">
    <name type="scientific">Faecalicoccus acidiformans</name>
    <dbReference type="NCBI Taxonomy" id="915173"/>
    <lineage>
        <taxon>Bacteria</taxon>
        <taxon>Bacillati</taxon>
        <taxon>Bacillota</taxon>
        <taxon>Erysipelotrichia</taxon>
        <taxon>Erysipelotrichales</taxon>
        <taxon>Erysipelotrichaceae</taxon>
        <taxon>Faecalicoccus</taxon>
    </lineage>
</organism>
<evidence type="ECO:0000313" key="7">
    <source>
        <dbReference type="Proteomes" id="UP000521313"/>
    </source>
</evidence>
<dbReference type="CDD" id="cd04730">
    <property type="entry name" value="NPD_like"/>
    <property type="match status" value="1"/>
</dbReference>
<evidence type="ECO:0000256" key="4">
    <source>
        <dbReference type="ARBA" id="ARBA00022643"/>
    </source>
</evidence>
<dbReference type="PANTHER" id="PTHR32332">
    <property type="entry name" value="2-NITROPROPANE DIOXYGENASE"/>
    <property type="match status" value="1"/>
</dbReference>
<keyword evidence="6" id="KW-0223">Dioxygenase</keyword>
<protein>
    <recommendedName>
        <fullName evidence="2">Probable nitronate monooxygenase</fullName>
    </recommendedName>
</protein>
<dbReference type="GO" id="GO:0051213">
    <property type="term" value="F:dioxygenase activity"/>
    <property type="evidence" value="ECO:0007669"/>
    <property type="project" value="UniProtKB-KW"/>
</dbReference>
<keyword evidence="4" id="KW-0288">FMN</keyword>
<dbReference type="Gene3D" id="3.20.20.70">
    <property type="entry name" value="Aldolase class I"/>
    <property type="match status" value="1"/>
</dbReference>
<dbReference type="InterPro" id="IPR004136">
    <property type="entry name" value="NMO"/>
</dbReference>
<dbReference type="EMBL" id="JACHHD010000007">
    <property type="protein sequence ID" value="MBB5184875.1"/>
    <property type="molecule type" value="Genomic_DNA"/>
</dbReference>
<name>A0A7W8D0A4_9FIRM</name>
<dbReference type="Pfam" id="PF03060">
    <property type="entry name" value="NMO"/>
    <property type="match status" value="1"/>
</dbReference>
<dbReference type="GO" id="GO:0018580">
    <property type="term" value="F:nitronate monooxygenase activity"/>
    <property type="evidence" value="ECO:0007669"/>
    <property type="project" value="InterPro"/>
</dbReference>
<sequence>MLKAVQIQNKVLQVPIIQGGMGIGVSLSGLAKAVCKEGGMGVISAAMPGFREPDFEKDPIQANIRALQKEIRMVKEEVPNGFLGVNVMVASRHYETYVKASIDAGADAILSGAGLPLELPKTVQNKALMAPIVSSARACRLICRRWDTHHQCAPDFVIVEGAKAGGHLGFKLPDLENDRCQSLEEIVAEVKKELKPYEEKYRKTIPVFAAGGIFTYEDILHMIKAGADGVQIATRFIATKECDAHPAFKQMIIRARKEDIGYVKSPAGFPGRAIQNAFVKKHKGKPNQRVENCLGCMIPCNWQDTPYCITRALIRAVQGDTENGLFFTGANAYKISEISDVHTVMSSLQGLGKETR</sequence>
<keyword evidence="5" id="KW-0560">Oxidoreductase</keyword>
<dbReference type="PANTHER" id="PTHR32332:SF18">
    <property type="entry name" value="2-NITROPROPANE DIOXYGENASE"/>
    <property type="match status" value="1"/>
</dbReference>